<dbReference type="InterPro" id="IPR036398">
    <property type="entry name" value="CA_dom_sf"/>
</dbReference>
<dbReference type="PROSITE" id="PS51144">
    <property type="entry name" value="ALPHA_CA_2"/>
    <property type="match status" value="1"/>
</dbReference>
<sequence length="300" mass="34678">MRSKFIVGLIVCILILHAQTNQAQELAEQEEYSYDESSGRGPSQWGKLKPEWELCKKGKMQSPVDLRNVKVETVPDSEQVYAQHQPSFTTLVNRGHDIALEWIGDAGSIEINGMEYRLQQVHWHAPSEHTVYGMRYELERHAVHVNVETDEIAVISVLYKIGRKDPFLNQLRRYLKAMVETNINETYPGIIDPSDITGDEESFYRYSGSLTTPPCTEGVTWTVQNKIRTVSRRQVDLLLDAVHGNENARPVQAINKRKIYLYVPCQGNDWTCVFSRKKMDWSVIFYPLEYLQRKLFYTSS</sequence>
<dbReference type="GO" id="GO:0006730">
    <property type="term" value="P:one-carbon metabolic process"/>
    <property type="evidence" value="ECO:0007669"/>
    <property type="project" value="TreeGrafter"/>
</dbReference>
<dbReference type="CDD" id="cd03124">
    <property type="entry name" value="alpha_CA_prokaryotic_like"/>
    <property type="match status" value="1"/>
</dbReference>
<gene>
    <name evidence="3" type="ORF">DCAR_0310313</name>
</gene>
<dbReference type="SUPFAM" id="SSF51069">
    <property type="entry name" value="Carbonic anhydrase"/>
    <property type="match status" value="1"/>
</dbReference>
<organism evidence="3 4">
    <name type="scientific">Daucus carota subsp. sativus</name>
    <name type="common">Carrot</name>
    <dbReference type="NCBI Taxonomy" id="79200"/>
    <lineage>
        <taxon>Eukaryota</taxon>
        <taxon>Viridiplantae</taxon>
        <taxon>Streptophyta</taxon>
        <taxon>Embryophyta</taxon>
        <taxon>Tracheophyta</taxon>
        <taxon>Spermatophyta</taxon>
        <taxon>Magnoliopsida</taxon>
        <taxon>eudicotyledons</taxon>
        <taxon>Gunneridae</taxon>
        <taxon>Pentapetalae</taxon>
        <taxon>asterids</taxon>
        <taxon>campanulids</taxon>
        <taxon>Apiales</taxon>
        <taxon>Apiaceae</taxon>
        <taxon>Apioideae</taxon>
        <taxon>Scandiceae</taxon>
        <taxon>Daucinae</taxon>
        <taxon>Daucus</taxon>
        <taxon>Daucus sect. Daucus</taxon>
    </lineage>
</organism>
<keyword evidence="1" id="KW-0732">Signal</keyword>
<dbReference type="PANTHER" id="PTHR18952">
    <property type="entry name" value="CARBONIC ANHYDRASE"/>
    <property type="match status" value="1"/>
</dbReference>
<feature type="signal peptide" evidence="1">
    <location>
        <begin position="1"/>
        <end position="23"/>
    </location>
</feature>
<dbReference type="EMBL" id="CP093345">
    <property type="protein sequence ID" value="WOG91065.1"/>
    <property type="molecule type" value="Genomic_DNA"/>
</dbReference>
<dbReference type="InterPro" id="IPR041891">
    <property type="entry name" value="Alpha_CA_prokaryot-like"/>
</dbReference>
<dbReference type="InterPro" id="IPR023561">
    <property type="entry name" value="Carbonic_anhydrase_a-class"/>
</dbReference>
<dbReference type="AlphaFoldDB" id="A0AAF1ASV6"/>
<dbReference type="SMART" id="SM01057">
    <property type="entry name" value="Carb_anhydrase"/>
    <property type="match status" value="1"/>
</dbReference>
<feature type="chain" id="PRO_5042065715" description="Alpha-carbonic anhydrase domain-containing protein" evidence="1">
    <location>
        <begin position="24"/>
        <end position="300"/>
    </location>
</feature>
<name>A0AAF1ASV6_DAUCS</name>
<dbReference type="PANTHER" id="PTHR18952:SF201">
    <property type="entry name" value="CARBONIC ANHYDRASE"/>
    <property type="match status" value="1"/>
</dbReference>
<proteinExistence type="predicted"/>
<dbReference type="GO" id="GO:0004089">
    <property type="term" value="F:carbonate dehydratase activity"/>
    <property type="evidence" value="ECO:0007669"/>
    <property type="project" value="InterPro"/>
</dbReference>
<reference evidence="3" key="2">
    <citation type="submission" date="2022-03" db="EMBL/GenBank/DDBJ databases">
        <title>Draft title - Genomic analysis of global carrot germplasm unveils the trajectory of domestication and the origin of high carotenoid orange carrot.</title>
        <authorList>
            <person name="Iorizzo M."/>
            <person name="Ellison S."/>
            <person name="Senalik D."/>
            <person name="Macko-Podgorni A."/>
            <person name="Grzebelus D."/>
            <person name="Bostan H."/>
            <person name="Rolling W."/>
            <person name="Curaba J."/>
            <person name="Simon P."/>
        </authorList>
    </citation>
    <scope>NUCLEOTIDE SEQUENCE</scope>
    <source>
        <tissue evidence="3">Leaf</tissue>
    </source>
</reference>
<reference evidence="3" key="1">
    <citation type="journal article" date="2016" name="Nat. Genet.">
        <title>A high-quality carrot genome assembly provides new insights into carotenoid accumulation and asterid genome evolution.</title>
        <authorList>
            <person name="Iorizzo M."/>
            <person name="Ellison S."/>
            <person name="Senalik D."/>
            <person name="Zeng P."/>
            <person name="Satapoomin P."/>
            <person name="Huang J."/>
            <person name="Bowman M."/>
            <person name="Iovene M."/>
            <person name="Sanseverino W."/>
            <person name="Cavagnaro P."/>
            <person name="Yildiz M."/>
            <person name="Macko-Podgorni A."/>
            <person name="Moranska E."/>
            <person name="Grzebelus E."/>
            <person name="Grzebelus D."/>
            <person name="Ashrafi H."/>
            <person name="Zheng Z."/>
            <person name="Cheng S."/>
            <person name="Spooner D."/>
            <person name="Van Deynze A."/>
            <person name="Simon P."/>
        </authorList>
    </citation>
    <scope>NUCLEOTIDE SEQUENCE</scope>
    <source>
        <tissue evidence="3">Leaf</tissue>
    </source>
</reference>
<protein>
    <recommendedName>
        <fullName evidence="2">Alpha-carbonic anhydrase domain-containing protein</fullName>
    </recommendedName>
</protein>
<dbReference type="GO" id="GO:0008270">
    <property type="term" value="F:zinc ion binding"/>
    <property type="evidence" value="ECO:0007669"/>
    <property type="project" value="InterPro"/>
</dbReference>
<evidence type="ECO:0000313" key="4">
    <source>
        <dbReference type="Proteomes" id="UP000077755"/>
    </source>
</evidence>
<evidence type="ECO:0000256" key="1">
    <source>
        <dbReference type="SAM" id="SignalP"/>
    </source>
</evidence>
<dbReference type="InterPro" id="IPR001148">
    <property type="entry name" value="CA_dom"/>
</dbReference>
<feature type="domain" description="Alpha-carbonic anhydrase" evidence="2">
    <location>
        <begin position="30"/>
        <end position="263"/>
    </location>
</feature>
<accession>A0AAF1ASV6</accession>
<dbReference type="Gene3D" id="3.10.200.10">
    <property type="entry name" value="Alpha carbonic anhydrase"/>
    <property type="match status" value="1"/>
</dbReference>
<evidence type="ECO:0000259" key="2">
    <source>
        <dbReference type="PROSITE" id="PS51144"/>
    </source>
</evidence>
<dbReference type="Proteomes" id="UP000077755">
    <property type="component" value="Chromosome 3"/>
</dbReference>
<evidence type="ECO:0000313" key="3">
    <source>
        <dbReference type="EMBL" id="WOG91065.1"/>
    </source>
</evidence>
<dbReference type="Pfam" id="PF00194">
    <property type="entry name" value="Carb_anhydrase"/>
    <property type="match status" value="1"/>
</dbReference>
<keyword evidence="4" id="KW-1185">Reference proteome</keyword>